<dbReference type="InterPro" id="IPR017550">
    <property type="entry name" value="Formylmethanofuran_DH_suC"/>
</dbReference>
<gene>
    <name evidence="2" type="ORF">ALOHA_HF4000APKG8K5ctg1g3</name>
</gene>
<dbReference type="AlphaFoldDB" id="B3TB63"/>
<protein>
    <submittedName>
        <fullName evidence="2">Putative GXGXG motif protein</fullName>
    </submittedName>
</protein>
<dbReference type="InterPro" id="IPR002489">
    <property type="entry name" value="Glu_synth_asu_C"/>
</dbReference>
<organism evidence="2">
    <name type="scientific">uncultured marine microorganism HF4000_APKG8K5</name>
    <dbReference type="NCBI Taxonomy" id="455555"/>
    <lineage>
        <taxon>unclassified sequences</taxon>
        <taxon>environmental samples</taxon>
    </lineage>
</organism>
<dbReference type="PANTHER" id="PTHR39673:SF5">
    <property type="entry name" value="TUNGSTEN-CONTAINING FORMYLMETHANOFURAN DEHYDROGENASE 2 SUBUNIT C"/>
    <property type="match status" value="1"/>
</dbReference>
<dbReference type="Pfam" id="PF01493">
    <property type="entry name" value="GXGXG"/>
    <property type="match status" value="1"/>
</dbReference>
<dbReference type="NCBIfam" id="TIGR03122">
    <property type="entry name" value="one_C_dehyd_C"/>
    <property type="match status" value="1"/>
</dbReference>
<dbReference type="PANTHER" id="PTHR39673">
    <property type="entry name" value="TUNGSTEN FORMYLMETHANOFURAN DEHYDROGENASE, SUBUNIT C (FWDC)"/>
    <property type="match status" value="1"/>
</dbReference>
<dbReference type="GO" id="GO:0015948">
    <property type="term" value="P:methanogenesis"/>
    <property type="evidence" value="ECO:0007669"/>
    <property type="project" value="InterPro"/>
</dbReference>
<dbReference type="GO" id="GO:0018493">
    <property type="term" value="F:formylmethanofuran dehydrogenase activity"/>
    <property type="evidence" value="ECO:0007669"/>
    <property type="project" value="InterPro"/>
</dbReference>
<sequence length="269" mass="28856">MSLKLTLKKKPVVPVEAESICPDKMEGLSLEDIAALPVHHGNEIVTVGDFFRVTGKSNGEIRLEGDTSRFKMVGAGMSKGRLLIKGNIGQHVGVDMSGGEIVVGKNANDWVGPEMSGGRIIVKGNAGHMVGCAYRGGQVGVTGGEIIIHGNVGNETGNTMRDGLIAVGGDSGDFTGVGMLAGTVIILGKMGQRNGASMKRGTIISMQETEMLPTFTYACSYRPNFLRLYLRHLRQLGLPIEDAWITGRYHRWSGDSIELNRGEALIFDR</sequence>
<dbReference type="SUPFAM" id="SSF69336">
    <property type="entry name" value="Alpha subunit of glutamate synthase, C-terminal domain"/>
    <property type="match status" value="1"/>
</dbReference>
<evidence type="ECO:0000313" key="2">
    <source>
        <dbReference type="EMBL" id="ABZ09790.1"/>
    </source>
</evidence>
<accession>B3TB63</accession>
<name>B3TB63_9ZZZZ</name>
<reference evidence="2" key="1">
    <citation type="journal article" date="2008" name="ISME J.">
        <title>Genomic patterns of recombination, clonal divergence and environment in marine microbial populations.</title>
        <authorList>
            <person name="Konstantinidis K.T."/>
            <person name="Delong E.F."/>
        </authorList>
    </citation>
    <scope>NUCLEOTIDE SEQUENCE</scope>
</reference>
<dbReference type="EMBL" id="EU016658">
    <property type="protein sequence ID" value="ABZ09790.1"/>
    <property type="molecule type" value="Genomic_DNA"/>
</dbReference>
<dbReference type="GO" id="GO:0046914">
    <property type="term" value="F:transition metal ion binding"/>
    <property type="evidence" value="ECO:0007669"/>
    <property type="project" value="InterPro"/>
</dbReference>
<proteinExistence type="predicted"/>
<evidence type="ECO:0000259" key="1">
    <source>
        <dbReference type="Pfam" id="PF01493"/>
    </source>
</evidence>
<feature type="domain" description="Glutamate synthase alpha subunit C-terminal" evidence="1">
    <location>
        <begin position="86"/>
        <end position="211"/>
    </location>
</feature>
<dbReference type="Gene3D" id="2.160.20.60">
    <property type="entry name" value="Glutamate synthase, alpha subunit, C-terminal domain"/>
    <property type="match status" value="1"/>
</dbReference>
<dbReference type="InterPro" id="IPR036485">
    <property type="entry name" value="Glu_synth_asu_C_sf"/>
</dbReference>